<sequence>MQYKNRLDPAHYENKANRNLPRNQKNLKEVL</sequence>
<accession>A0AA44ZHW4</accession>
<dbReference type="Proteomes" id="UP000223296">
    <property type="component" value="Unassembled WGS sequence"/>
</dbReference>
<proteinExistence type="predicted"/>
<name>A0AA44ZHW4_NEIGO</name>
<dbReference type="AlphaFoldDB" id="A0AA44ZHW4"/>
<protein>
    <submittedName>
        <fullName evidence="2">Uncharacterized protein</fullName>
    </submittedName>
</protein>
<evidence type="ECO:0000313" key="3">
    <source>
        <dbReference type="Proteomes" id="UP000223296"/>
    </source>
</evidence>
<feature type="region of interest" description="Disordered" evidence="1">
    <location>
        <begin position="1"/>
        <end position="31"/>
    </location>
</feature>
<evidence type="ECO:0000313" key="2">
    <source>
        <dbReference type="EMBL" id="PHJ36490.1"/>
    </source>
</evidence>
<organism evidence="2 3">
    <name type="scientific">Neisseria gonorrhoeae 3502</name>
    <dbReference type="NCBI Taxonomy" id="1193404"/>
    <lineage>
        <taxon>Bacteria</taxon>
        <taxon>Pseudomonadati</taxon>
        <taxon>Pseudomonadota</taxon>
        <taxon>Betaproteobacteria</taxon>
        <taxon>Neisseriales</taxon>
        <taxon>Neisseriaceae</taxon>
        <taxon>Neisseria</taxon>
    </lineage>
</organism>
<reference evidence="2 3" key="1">
    <citation type="submission" date="2013-08" db="EMBL/GenBank/DDBJ databases">
        <authorList>
            <person name="Trees D."/>
        </authorList>
    </citation>
    <scope>NUCLEOTIDE SEQUENCE [LARGE SCALE GENOMIC DNA]</scope>
    <source>
        <strain evidence="2 3">3502</strain>
    </source>
</reference>
<comment type="caution">
    <text evidence="2">The sequence shown here is derived from an EMBL/GenBank/DDBJ whole genome shotgun (WGS) entry which is preliminary data.</text>
</comment>
<feature type="compositionally biased region" description="Basic and acidic residues" evidence="1">
    <location>
        <begin position="1"/>
        <end position="16"/>
    </location>
</feature>
<evidence type="ECO:0000256" key="1">
    <source>
        <dbReference type="SAM" id="MobiDB-lite"/>
    </source>
</evidence>
<gene>
    <name evidence="2" type="ORF">N776_11265</name>
</gene>
<dbReference type="EMBL" id="AVBE01000002">
    <property type="protein sequence ID" value="PHJ36490.1"/>
    <property type="molecule type" value="Genomic_DNA"/>
</dbReference>